<dbReference type="OrthoDB" id="120976at2759"/>
<protein>
    <submittedName>
        <fullName evidence="1">DgyrCDS14859</fullName>
    </submittedName>
</protein>
<gene>
    <name evidence="1" type="ORF">DGYR_LOCUS14052</name>
</gene>
<dbReference type="GO" id="GO:0005737">
    <property type="term" value="C:cytoplasm"/>
    <property type="evidence" value="ECO:0007669"/>
    <property type="project" value="TreeGrafter"/>
</dbReference>
<evidence type="ECO:0000313" key="2">
    <source>
        <dbReference type="Proteomes" id="UP000549394"/>
    </source>
</evidence>
<evidence type="ECO:0000313" key="1">
    <source>
        <dbReference type="EMBL" id="CAD5126829.1"/>
    </source>
</evidence>
<comment type="caution">
    <text evidence="1">The sequence shown here is derived from an EMBL/GenBank/DDBJ whole genome shotgun (WGS) entry which is preliminary data.</text>
</comment>
<dbReference type="PANTHER" id="PTHR45690:SF4">
    <property type="entry name" value="NACHT, LRR AND PYD DOMAINS-CONTAINING PROTEIN 10"/>
    <property type="match status" value="1"/>
</dbReference>
<organism evidence="1 2">
    <name type="scientific">Dimorphilus gyrociliatus</name>
    <dbReference type="NCBI Taxonomy" id="2664684"/>
    <lineage>
        <taxon>Eukaryota</taxon>
        <taxon>Metazoa</taxon>
        <taxon>Spiralia</taxon>
        <taxon>Lophotrochozoa</taxon>
        <taxon>Annelida</taxon>
        <taxon>Polychaeta</taxon>
        <taxon>Polychaeta incertae sedis</taxon>
        <taxon>Dinophilidae</taxon>
        <taxon>Dimorphilus</taxon>
    </lineage>
</organism>
<dbReference type="Proteomes" id="UP000549394">
    <property type="component" value="Unassembled WGS sequence"/>
</dbReference>
<reference evidence="1 2" key="1">
    <citation type="submission" date="2020-08" db="EMBL/GenBank/DDBJ databases">
        <authorList>
            <person name="Hejnol A."/>
        </authorList>
    </citation>
    <scope>NUCLEOTIDE SEQUENCE [LARGE SCALE GENOMIC DNA]</scope>
</reference>
<dbReference type="EMBL" id="CAJFCJ010000092">
    <property type="protein sequence ID" value="CAD5126829.1"/>
    <property type="molecule type" value="Genomic_DNA"/>
</dbReference>
<dbReference type="Gene3D" id="3.40.50.300">
    <property type="entry name" value="P-loop containing nucleotide triphosphate hydrolases"/>
    <property type="match status" value="1"/>
</dbReference>
<keyword evidence="2" id="KW-1185">Reference proteome</keyword>
<dbReference type="InterPro" id="IPR032675">
    <property type="entry name" value="LRR_dom_sf"/>
</dbReference>
<accession>A0A7I8WF45</accession>
<sequence length="1563" mass="181011">MSHINPFLSIYKNEIKDILDFKQNDLLNELLRNGCIASSFENIYNCKTEIVGDKILSLNTEDFLRVLSSVNHPLSTQLHYRIVTTFSNLINVVKQRIREKITSINILPFWSGKSVNIKFENIQVPLKVFASTNKHFEVGNILHEINMFTGLEKKDRLLIFGETGKGKTFQCLRILNHWSFSRICLDFLFLHLKVTDLLPTETIYDTLIKQNFPEDTLYFRNVLKYYLEDNTSGNIKIILLVEDLDELYKTSLNDSEIIQKLEMFPHILICWTRTHRIDRMIRNFNITLEILGFADDDIRAFFLKFFSEMDDNNRKETLYHYLKGEKPTFFQMCFNPFFATLFAAIWENLKIIPDNKYLAIEEATNILLKRCGLIPKTKDYCEIIKYIGKQCLEFILNNKPMTCNHIIESTNNLGGLVFLKTFNLKNQILCKEYEFLHFSFHEYFTAKYLIEFFKTTKEDGEKEDILESLSSIKNIIKLKNIFEFINVLDRQLYLLITQNKESFSFFQDDSHYHLVEKLRLNNSSMEVSHLENCKASNVLFKFILSKYSSKFTTLILRNVFFDDFFFIMAFTNELEKLKILFDTKFEKYISYMDIFVFLSRFNNFKKLTLKNVNLIFPKNFNPSSEMSVWKKLHLQKCKFYETGENYGYTEISSPFSPFQSGTIVDFQRRISKEKTIESLTLFNYSREVNNSLVSYKMSCQGLTEIVIYCDVAELKDFQLFISATADNLVHLKKLKIKNCYHSINGDAISLVLKRNEQLETLELLGIVITERNNYAFIRSLAELKCLKKLKLPKIEYQQTVSKYEKRIKISFTIKFSLTKFAAFDSLRVVSHGEFQRDFINQQICINQISNVKELYLNGCCLSSSFLDIFNCNLKKIPFLKVLDISKNDFTNDSSLKFFRNINLLEMNIEILLFYAQKNVTNEILLCLVQTLKENRKLKILNSSRNNFEKSFLFQDDFVNSKEFNLESSLRIYNHYKCLLLNGKCNIYSDKPETTLIFNSIGLKINELCLNNICIPVQFLKNILKDNHYIKELFINNCDISQESSEYLGRLIRYQNDLKFIAFIKVDLSASIGENLFYNYPSKCCNLITLRLDDCILSNDMSVYLGKFLEYQTDLNELCLTSASLLSDIGKNIFLRAECVGNFIGSSPNLKILDLSSVNMLDDIGKIIFKTFSQGCLFIAQQLRLKTLNLQSVNFREGIGRNLLGGVPLGLCGIEVINLKNSVICEETAYYLGLLLSHQTQLKSLNLEYNNLSGKIGMNVFLYEGQPKRDVNFEINLKQSIFSAESVHCLGKFIGLYSHISSLNLSLLDLSCGIGNHLFKNMNFEQSIMDNLDLSYCKLSFDFVESFVTFFDSLSKINELDWSNVDLSDTTGVSLFSNLTSRSVRVVYMNCDNCVICSKMSKYFGAFIEQCNLSALSLRSVDLSGERGKTLFEGISSKCCNITDLFLSECKFSTDMSFFLGQFIGYQTKLRTLEMTGTDLSDDIGKNIFENISQRCFKIISLNISNCKFSSNMTDYLTKALDMNSELWVVNLSSTDLTFNGGKHVIEKLSSSFIKNVDLTNCTF</sequence>
<name>A0A7I8WF45_9ANNE</name>
<dbReference type="SUPFAM" id="SSF52047">
    <property type="entry name" value="RNI-like"/>
    <property type="match status" value="3"/>
</dbReference>
<dbReference type="PANTHER" id="PTHR45690">
    <property type="entry name" value="NACHT, LRR AND PYD DOMAINS-CONTAINING PROTEIN 12"/>
    <property type="match status" value="1"/>
</dbReference>
<dbReference type="InterPro" id="IPR027417">
    <property type="entry name" value="P-loop_NTPase"/>
</dbReference>
<proteinExistence type="predicted"/>
<dbReference type="InterPro" id="IPR050637">
    <property type="entry name" value="NLRP_innate_immun_reg"/>
</dbReference>
<dbReference type="Gene3D" id="3.80.10.10">
    <property type="entry name" value="Ribonuclease Inhibitor"/>
    <property type="match status" value="4"/>
</dbReference>
<dbReference type="SUPFAM" id="SSF52540">
    <property type="entry name" value="P-loop containing nucleoside triphosphate hydrolases"/>
    <property type="match status" value="1"/>
</dbReference>